<proteinExistence type="predicted"/>
<protein>
    <submittedName>
        <fullName evidence="1">Uncharacterized protein</fullName>
    </submittedName>
</protein>
<evidence type="ECO:0000313" key="1">
    <source>
        <dbReference type="EMBL" id="OQB41920.1"/>
    </source>
</evidence>
<reference evidence="1" key="1">
    <citation type="submission" date="2017-02" db="EMBL/GenBank/DDBJ databases">
        <title>Delving into the versatile metabolic prowess of the omnipresent phylum Bacteroidetes.</title>
        <authorList>
            <person name="Nobu M.K."/>
            <person name="Mei R."/>
            <person name="Narihiro T."/>
            <person name="Kuroda K."/>
            <person name="Liu W.-T."/>
        </authorList>
    </citation>
    <scope>NUCLEOTIDE SEQUENCE</scope>
    <source>
        <strain evidence="1">ADurb.Bin160</strain>
    </source>
</reference>
<name>A0A1V5ZNR4_9BACT</name>
<organism evidence="1">
    <name type="scientific">candidate division CPR1 bacterium ADurb.Bin160</name>
    <dbReference type="NCBI Taxonomy" id="1852826"/>
    <lineage>
        <taxon>Bacteria</taxon>
        <taxon>candidate division CPR1</taxon>
    </lineage>
</organism>
<dbReference type="AlphaFoldDB" id="A0A1V5ZNR4"/>
<accession>A0A1V5ZNR4</accession>
<comment type="caution">
    <text evidence="1">The sequence shown here is derived from an EMBL/GenBank/DDBJ whole genome shotgun (WGS) entry which is preliminary data.</text>
</comment>
<sequence>MNVFLSNPENVSAMVASLTQDERFVLVQYINLYSTLKQNNIQQYQEMINSIMITSLAGGSQLIIVELR</sequence>
<dbReference type="Proteomes" id="UP000485621">
    <property type="component" value="Unassembled WGS sequence"/>
</dbReference>
<gene>
    <name evidence="1" type="ORF">BWY04_00533</name>
</gene>
<dbReference type="EMBL" id="MWDB01000008">
    <property type="protein sequence ID" value="OQB41920.1"/>
    <property type="molecule type" value="Genomic_DNA"/>
</dbReference>